<feature type="transmembrane region" description="Helical" evidence="1">
    <location>
        <begin position="277"/>
        <end position="295"/>
    </location>
</feature>
<feature type="transmembrane region" description="Helical" evidence="1">
    <location>
        <begin position="241"/>
        <end position="271"/>
    </location>
</feature>
<feature type="transmembrane region" description="Helical" evidence="1">
    <location>
        <begin position="155"/>
        <end position="173"/>
    </location>
</feature>
<feature type="transmembrane region" description="Helical" evidence="1">
    <location>
        <begin position="126"/>
        <end position="143"/>
    </location>
</feature>
<name>A0A4S3MMY7_9RHOB</name>
<feature type="transmembrane region" description="Helical" evidence="1">
    <location>
        <begin position="6"/>
        <end position="25"/>
    </location>
</feature>
<dbReference type="AlphaFoldDB" id="A0A4S3MMY7"/>
<feature type="transmembrane region" description="Helical" evidence="1">
    <location>
        <begin position="62"/>
        <end position="80"/>
    </location>
</feature>
<keyword evidence="1" id="KW-0472">Membrane</keyword>
<protein>
    <recommendedName>
        <fullName evidence="4">O-antigen ligase domain-containing protein</fullName>
    </recommendedName>
</protein>
<sequence length="473" mass="51990">MQVSPNALAWLMLMVWPLVALALFQRTSADRALIWTILGGYLVLPPLAAINLPVVPDLTKDSIPALAAAAIVFFYLKGRFSLLPQSWIGRGLMALFVLGPFATVLTNADPVPKVDGDLQGMRIYDSVASVANQFIALLPFFLARKYLATPEAMRHLLVALVLAGLVYSLPMLVEIRLSPQMNVWVYGYFQHDFFQTIRFGGYRPVVFLPHGLWVALFTLMTVTAAAVLLRDVPVGERPRYFAALLYLSAVLILCKSLGALIFAVALVPLAYLLRPRAQVLTAAVLAVMVVAYPILRGAHLVPLDDILRFAEGISAERAHSLAFRIGNEEALLDKAAERIWFGWGGYGRNLLYDPLTGAGRSIADGAWIITMGIYGWSGYIAQFGLLALPLFLMGREAIAGRDIRPLSPYAGAVALLLAFNMLDMLPNATLIPLTWLMAGALIGHAEALAEERRAHHWLQRKAVVRRRPSRTVI</sequence>
<feature type="transmembrane region" description="Helical" evidence="1">
    <location>
        <begin position="211"/>
        <end position="229"/>
    </location>
</feature>
<organism evidence="2 3">
    <name type="scientific">Aliigemmobacter aestuarii</name>
    <dbReference type="NCBI Taxonomy" id="1445661"/>
    <lineage>
        <taxon>Bacteria</taxon>
        <taxon>Pseudomonadati</taxon>
        <taxon>Pseudomonadota</taxon>
        <taxon>Alphaproteobacteria</taxon>
        <taxon>Rhodobacterales</taxon>
        <taxon>Paracoccaceae</taxon>
        <taxon>Aliigemmobacter</taxon>
    </lineage>
</organism>
<evidence type="ECO:0000256" key="1">
    <source>
        <dbReference type="SAM" id="Phobius"/>
    </source>
</evidence>
<evidence type="ECO:0000313" key="2">
    <source>
        <dbReference type="EMBL" id="THD83627.1"/>
    </source>
</evidence>
<feature type="transmembrane region" description="Helical" evidence="1">
    <location>
        <begin position="406"/>
        <end position="422"/>
    </location>
</feature>
<evidence type="ECO:0000313" key="3">
    <source>
        <dbReference type="Proteomes" id="UP000309450"/>
    </source>
</evidence>
<reference evidence="2 3" key="1">
    <citation type="submission" date="2019-04" db="EMBL/GenBank/DDBJ databases">
        <title>Draft genome sequence of Gemmobacter aestuarii sp. nov.</title>
        <authorList>
            <person name="Hameed A."/>
            <person name="Lin S.-Y."/>
            <person name="Shahina M."/>
            <person name="Lai W.-A."/>
            <person name="Young C.-C."/>
        </authorList>
    </citation>
    <scope>NUCLEOTIDE SEQUENCE [LARGE SCALE GENOMIC DNA]</scope>
    <source>
        <strain evidence="2 3">CC-PW-75</strain>
    </source>
</reference>
<dbReference type="OrthoDB" id="7595044at2"/>
<proteinExistence type="predicted"/>
<feature type="transmembrane region" description="Helical" evidence="1">
    <location>
        <begin position="32"/>
        <end position="50"/>
    </location>
</feature>
<keyword evidence="1" id="KW-0812">Transmembrane</keyword>
<comment type="caution">
    <text evidence="2">The sequence shown here is derived from an EMBL/GenBank/DDBJ whole genome shotgun (WGS) entry which is preliminary data.</text>
</comment>
<evidence type="ECO:0008006" key="4">
    <source>
        <dbReference type="Google" id="ProtNLM"/>
    </source>
</evidence>
<dbReference type="EMBL" id="SSND01000002">
    <property type="protein sequence ID" value="THD83627.1"/>
    <property type="molecule type" value="Genomic_DNA"/>
</dbReference>
<feature type="transmembrane region" description="Helical" evidence="1">
    <location>
        <begin position="376"/>
        <end position="394"/>
    </location>
</feature>
<accession>A0A4S3MMY7</accession>
<feature type="transmembrane region" description="Helical" evidence="1">
    <location>
        <begin position="87"/>
        <end position="106"/>
    </location>
</feature>
<keyword evidence="1" id="KW-1133">Transmembrane helix</keyword>
<gene>
    <name evidence="2" type="ORF">E7811_10140</name>
</gene>
<keyword evidence="3" id="KW-1185">Reference proteome</keyword>
<dbReference type="Proteomes" id="UP000309450">
    <property type="component" value="Unassembled WGS sequence"/>
</dbReference>